<name>A0A380EDH6_STAAU</name>
<dbReference type="AlphaFoldDB" id="A0A380EDH6"/>
<organism evidence="1 2">
    <name type="scientific">Staphylococcus aureus</name>
    <dbReference type="NCBI Taxonomy" id="1280"/>
    <lineage>
        <taxon>Bacteria</taxon>
        <taxon>Bacillati</taxon>
        <taxon>Bacillota</taxon>
        <taxon>Bacilli</taxon>
        <taxon>Bacillales</taxon>
        <taxon>Staphylococcaceae</taxon>
        <taxon>Staphylococcus</taxon>
    </lineage>
</organism>
<sequence length="57" mass="6558">MIAALVDGLKASPEFISSTSFSQTLINFSQKYLPLSDIGMGWVVSQFDWFHYRLHYL</sequence>
<evidence type="ECO:0000313" key="2">
    <source>
        <dbReference type="Proteomes" id="UP000254116"/>
    </source>
</evidence>
<evidence type="ECO:0000313" key="1">
    <source>
        <dbReference type="EMBL" id="SUL30883.1"/>
    </source>
</evidence>
<accession>A0A380EDH6</accession>
<dbReference type="Proteomes" id="UP000254116">
    <property type="component" value="Unassembled WGS sequence"/>
</dbReference>
<gene>
    <name evidence="1" type="ORF">NCTC10702_00367</name>
</gene>
<proteinExistence type="predicted"/>
<dbReference type="EMBL" id="UHBY01000003">
    <property type="protein sequence ID" value="SUL30883.1"/>
    <property type="molecule type" value="Genomic_DNA"/>
</dbReference>
<reference evidence="1 2" key="1">
    <citation type="submission" date="2018-06" db="EMBL/GenBank/DDBJ databases">
        <authorList>
            <consortium name="Pathogen Informatics"/>
            <person name="Doyle S."/>
        </authorList>
    </citation>
    <scope>NUCLEOTIDE SEQUENCE [LARGE SCALE GENOMIC DNA]</scope>
    <source>
        <strain evidence="1 2">NCTC10702</strain>
    </source>
</reference>
<protein>
    <submittedName>
        <fullName evidence="1">Branched-chain amino acid transport system carrier protein</fullName>
    </submittedName>
</protein>